<dbReference type="AlphaFoldDB" id="A0A7J7IXI0"/>
<feature type="region of interest" description="Disordered" evidence="1">
    <location>
        <begin position="53"/>
        <end position="79"/>
    </location>
</feature>
<evidence type="ECO:0000313" key="3">
    <source>
        <dbReference type="Proteomes" id="UP000593567"/>
    </source>
</evidence>
<name>A0A7J7IXI0_BUGNE</name>
<evidence type="ECO:0000256" key="1">
    <source>
        <dbReference type="SAM" id="MobiDB-lite"/>
    </source>
</evidence>
<organism evidence="2 3">
    <name type="scientific">Bugula neritina</name>
    <name type="common">Brown bryozoan</name>
    <name type="synonym">Sertularia neritina</name>
    <dbReference type="NCBI Taxonomy" id="10212"/>
    <lineage>
        <taxon>Eukaryota</taxon>
        <taxon>Metazoa</taxon>
        <taxon>Spiralia</taxon>
        <taxon>Lophotrochozoa</taxon>
        <taxon>Bryozoa</taxon>
        <taxon>Gymnolaemata</taxon>
        <taxon>Cheilostomatida</taxon>
        <taxon>Flustrina</taxon>
        <taxon>Buguloidea</taxon>
        <taxon>Bugulidae</taxon>
        <taxon>Bugula</taxon>
    </lineage>
</organism>
<sequence>MQSPRKIGKKIFLSPMKAEEAMKLSMTPRSSQLYCFGDLEGPRQLENINNSIRQFGSPSTATKRLTFEEPDASYQRDTRDISVSTSKKIKFNS</sequence>
<evidence type="ECO:0000313" key="2">
    <source>
        <dbReference type="EMBL" id="KAF6018535.1"/>
    </source>
</evidence>
<protein>
    <submittedName>
        <fullName evidence="2">Uncharacterized protein</fullName>
    </submittedName>
</protein>
<reference evidence="2" key="1">
    <citation type="submission" date="2020-06" db="EMBL/GenBank/DDBJ databases">
        <title>Draft genome of Bugula neritina, a colonial animal packing powerful symbionts and potential medicines.</title>
        <authorList>
            <person name="Rayko M."/>
        </authorList>
    </citation>
    <scope>NUCLEOTIDE SEQUENCE [LARGE SCALE GENOMIC DNA]</scope>
    <source>
        <strain evidence="2">Kwan_BN1</strain>
    </source>
</reference>
<gene>
    <name evidence="2" type="ORF">EB796_023159</name>
</gene>
<dbReference type="Proteomes" id="UP000593567">
    <property type="component" value="Unassembled WGS sequence"/>
</dbReference>
<dbReference type="EMBL" id="VXIV02003297">
    <property type="protein sequence ID" value="KAF6018535.1"/>
    <property type="molecule type" value="Genomic_DNA"/>
</dbReference>
<keyword evidence="3" id="KW-1185">Reference proteome</keyword>
<proteinExistence type="predicted"/>
<accession>A0A7J7IXI0</accession>
<comment type="caution">
    <text evidence="2">The sequence shown here is derived from an EMBL/GenBank/DDBJ whole genome shotgun (WGS) entry which is preliminary data.</text>
</comment>
<feature type="compositionally biased region" description="Polar residues" evidence="1">
    <location>
        <begin position="53"/>
        <end position="63"/>
    </location>
</feature>
<dbReference type="OrthoDB" id="844594at2759"/>